<dbReference type="InterPro" id="IPR017853">
    <property type="entry name" value="GH"/>
</dbReference>
<dbReference type="AlphaFoldDB" id="A0A1V5MJI7"/>
<dbReference type="Gene3D" id="3.20.20.80">
    <property type="entry name" value="Glycosidases"/>
    <property type="match status" value="1"/>
</dbReference>
<dbReference type="Proteomes" id="UP000485484">
    <property type="component" value="Unassembled WGS sequence"/>
</dbReference>
<keyword evidence="1" id="KW-0732">Signal</keyword>
<proteinExistence type="predicted"/>
<feature type="chain" id="PRO_5012550941" evidence="1">
    <location>
        <begin position="29"/>
        <end position="963"/>
    </location>
</feature>
<accession>A0A1V5MJI7</accession>
<name>A0A1V5MJI7_UNCT6</name>
<dbReference type="SUPFAM" id="SSF51445">
    <property type="entry name" value="(Trans)glycosidases"/>
    <property type="match status" value="1"/>
</dbReference>
<reference evidence="2" key="1">
    <citation type="submission" date="2017-02" db="EMBL/GenBank/DDBJ databases">
        <title>Delving into the versatile metabolic prowess of the omnipresent phylum Bacteroidetes.</title>
        <authorList>
            <person name="Nobu M.K."/>
            <person name="Mei R."/>
            <person name="Narihiro T."/>
            <person name="Kuroda K."/>
            <person name="Liu W.-T."/>
        </authorList>
    </citation>
    <scope>NUCLEOTIDE SEQUENCE</scope>
    <source>
        <strain evidence="2">ADurb.Bin417</strain>
    </source>
</reference>
<feature type="signal peptide" evidence="1">
    <location>
        <begin position="1"/>
        <end position="28"/>
    </location>
</feature>
<evidence type="ECO:0000256" key="1">
    <source>
        <dbReference type="SAM" id="SignalP"/>
    </source>
</evidence>
<organism evidence="2">
    <name type="scientific">candidate division TA06 bacterium ADurb.Bin417</name>
    <dbReference type="NCBI Taxonomy" id="1852828"/>
    <lineage>
        <taxon>Bacteria</taxon>
        <taxon>Bacteria division TA06</taxon>
    </lineage>
</organism>
<gene>
    <name evidence="2" type="ORF">BWY73_00364</name>
</gene>
<comment type="caution">
    <text evidence="2">The sequence shown here is derived from an EMBL/GenBank/DDBJ whole genome shotgun (WGS) entry which is preliminary data.</text>
</comment>
<dbReference type="EMBL" id="MWAK01000028">
    <property type="protein sequence ID" value="OPZ93356.1"/>
    <property type="molecule type" value="Genomic_DNA"/>
</dbReference>
<sequence>MTNKSIARRLAWLGMAALCLAGGRTAFADDAPKSDSKPMAAQNILWNASFECGVGSGTWGVIRRVGPNVPESWHRGGYRSAYCLSLVKPIGSRLYKIGDKPGTWRLTLMARSLSGTARLVVDLNNNNKPGSDKEGGINYYRRAFEVGEEWQSFSMDVQVGEVVRPYFHLELSGEGVLVDEVSLYRLEDPAAKSVAGQPIQSVETGFVVPEITKVYLDGEKRLCRLLVTNNTEGPIETNVSYSIFDAFENPVRTEKVAVKLAGRETREFPVDLENLKYGAYRLRSSWGEAPAQGDALVGLLPAVRHDLPTRWGCNASLDDPSLDFSIRMMKRLGMGFVSTLSTGSYLGRWSLVEPEPGQLKTRLDIARKLKENDIWIAAYLQAAEWPSWLIQKKPTDQEVIEAFGKYVAAYIKAYEPYVKLFHIEDETERKSQLQKLDFYAALHKHAYDTAKKTAAELGREILFSTNTVDVGWFGQIWDKIGEGYFDFLSINTTHLPTWTVRLLREQAKRNSHERILFSPAIGQKCTMRQTTLIQDTPSSGVPPTTFVWQALKTSWLSRPYGLEAGIFAPEIHFGFYEIRVHDVAHYIPRQGWTGLEYDNSPHAGFQAVTAMRSLIGPMQPVRRTLGTEVSEAGMPLGTNQDFEAYPFRNQTGAAVAFMTASEADLDKPHTLSLPAPQGTRFYDLFANELKPKQNGERLEVTVPVLPVYVTLPAAGLEAFLARLETVKLAREAQPSFKRFETGPIVVHVDQNDKGILKVFLKKGNRLEPVINGIQTDVPFGDRMQISAEGNGIVTSVRIDDPYNPPGRKYLALMADQDGLTFTVRADSWRGDSPKEGFVRLMLGEYILDRNYAYYYRPAAGPVTGLGGQIAHDFGKLTPTGPAAVPAGFSLKEGTAILEIADAYRVSLFAPAPDPNIKLLTPPGFQFFVRNGEAGLESRFHLTTPPEGVKRIIFTTGLELKNLR</sequence>
<evidence type="ECO:0000313" key="2">
    <source>
        <dbReference type="EMBL" id="OPZ93356.1"/>
    </source>
</evidence>
<protein>
    <submittedName>
        <fullName evidence="2">Uncharacterized protein</fullName>
    </submittedName>
</protein>